<dbReference type="SUPFAM" id="SSF54913">
    <property type="entry name" value="GlnB-like"/>
    <property type="match status" value="1"/>
</dbReference>
<dbReference type="AlphaFoldDB" id="A0A2I2MH66"/>
<dbReference type="InterPro" id="IPR036374">
    <property type="entry name" value="OxRdtase_Mopterin-bd_sf"/>
</dbReference>
<dbReference type="Pfam" id="PF00174">
    <property type="entry name" value="Oxidored_molyb"/>
    <property type="match status" value="1"/>
</dbReference>
<feature type="domain" description="Oxidoreductase molybdopterin-binding" evidence="2">
    <location>
        <begin position="34"/>
        <end position="175"/>
    </location>
</feature>
<evidence type="ECO:0000259" key="2">
    <source>
        <dbReference type="Pfam" id="PF00174"/>
    </source>
</evidence>
<dbReference type="RefSeq" id="WP_180271610.1">
    <property type="nucleotide sequence ID" value="NZ_OBMB01000001.1"/>
</dbReference>
<dbReference type="PROSITE" id="PS00638">
    <property type="entry name" value="PII_GLNB_CTER"/>
    <property type="match status" value="1"/>
</dbReference>
<organism evidence="3">
    <name type="scientific">Leptospirillum ferriphilum</name>
    <dbReference type="NCBI Taxonomy" id="178606"/>
    <lineage>
        <taxon>Bacteria</taxon>
        <taxon>Pseudomonadati</taxon>
        <taxon>Nitrospirota</taxon>
        <taxon>Nitrospiria</taxon>
        <taxon>Nitrospirales</taxon>
        <taxon>Nitrospiraceae</taxon>
        <taxon>Leptospirillum</taxon>
    </lineage>
</organism>
<dbReference type="SUPFAM" id="SSF56524">
    <property type="entry name" value="Oxidoreductase molybdopterin-binding domain"/>
    <property type="match status" value="1"/>
</dbReference>
<evidence type="ECO:0000313" key="3">
    <source>
        <dbReference type="EMBL" id="SOU92576.1"/>
    </source>
</evidence>
<dbReference type="PRINTS" id="PR00340">
    <property type="entry name" value="PIIGLNB"/>
</dbReference>
<dbReference type="GO" id="GO:0006808">
    <property type="term" value="P:regulation of nitrogen utilization"/>
    <property type="evidence" value="ECO:0007669"/>
    <property type="project" value="InterPro"/>
</dbReference>
<dbReference type="PROSITE" id="PS51343">
    <property type="entry name" value="PII_GLNB_DOM"/>
    <property type="match status" value="1"/>
</dbReference>
<dbReference type="Pfam" id="PF00543">
    <property type="entry name" value="P-II"/>
    <property type="match status" value="1"/>
</dbReference>
<comment type="similarity">
    <text evidence="1">Belongs to the P(II) protein family.</text>
</comment>
<accession>A0A2I2MH66</accession>
<dbReference type="GO" id="GO:0005524">
    <property type="term" value="F:ATP binding"/>
    <property type="evidence" value="ECO:0007669"/>
    <property type="project" value="TreeGrafter"/>
</dbReference>
<dbReference type="Gene3D" id="3.30.70.120">
    <property type="match status" value="1"/>
</dbReference>
<dbReference type="SMART" id="SM00938">
    <property type="entry name" value="P-II"/>
    <property type="match status" value="1"/>
</dbReference>
<dbReference type="PANTHER" id="PTHR30115">
    <property type="entry name" value="NITROGEN REGULATORY PROTEIN P-II"/>
    <property type="match status" value="1"/>
</dbReference>
<proteinExistence type="inferred from homology"/>
<dbReference type="InterPro" id="IPR017918">
    <property type="entry name" value="N-reg_PII_CS"/>
</dbReference>
<dbReference type="Gene3D" id="3.90.420.10">
    <property type="entry name" value="Oxidoreductase, molybdopterin-binding domain"/>
    <property type="match status" value="1"/>
</dbReference>
<gene>
    <name evidence="3" type="ORF">LFTS_01203</name>
</gene>
<dbReference type="InterPro" id="IPR002187">
    <property type="entry name" value="N-reg_PII"/>
</dbReference>
<dbReference type="InterPro" id="IPR015867">
    <property type="entry name" value="N-reg_PII/ATP_PRibTrfase_C"/>
</dbReference>
<name>A0A2I2MH66_9BACT</name>
<sequence>MKREGIIPPKFADKFFRIDFESDPLPVLCLYPIPPALSLADVRLDVCGMEEHPRLIPWSSLSSLPRVRLDVPFVCQIFNWYEPVQWEGIRLIDLINHLRIRTHPQGYFGIYSRDGVYFETLSFDEARDPRVLLAYGLNGKPLPEAHGGPLRLVVPFLQGYKSVKWVGAIRAFRNDPMGIKRLLGQSPSGQLNEEWKKRLGIVVPEGRAGDPPPPGEEMAPAPVAVAAPSRPPSPALPVSAEAWPREGAKWEEGDNEPLCEILAIVRPERRLATQNALETAGLLAYSTYGVLGRGRQKGLKFKGETAQEAAIRFLPRQMFMIVVQETRVKEAVSVIIKANQSGKSGQFGDGKIFVVRIGTALRISTGDTGGDAI</sequence>
<protein>
    <submittedName>
        <fullName evidence="3">Sulfoxide reductase catalytic subunit YedY</fullName>
    </submittedName>
</protein>
<reference evidence="3" key="1">
    <citation type="submission" date="2017-12" db="EMBL/GenBank/DDBJ databases">
        <authorList>
            <consortium name="SysMetEx"/>
        </authorList>
    </citation>
    <scope>NUCLEOTIDE SEQUENCE</scope>
    <source>
        <strain evidence="3">Pb_238</strain>
    </source>
</reference>
<dbReference type="InterPro" id="IPR011322">
    <property type="entry name" value="N-reg_PII-like_a/b"/>
</dbReference>
<dbReference type="InterPro" id="IPR000572">
    <property type="entry name" value="OxRdtase_Mopterin-bd_dom"/>
</dbReference>
<dbReference type="GO" id="GO:0030234">
    <property type="term" value="F:enzyme regulator activity"/>
    <property type="evidence" value="ECO:0007669"/>
    <property type="project" value="InterPro"/>
</dbReference>
<dbReference type="CDD" id="cd00321">
    <property type="entry name" value="SO_family_Moco"/>
    <property type="match status" value="1"/>
</dbReference>
<dbReference type="EMBL" id="LT966316">
    <property type="protein sequence ID" value="SOU92576.1"/>
    <property type="molecule type" value="Genomic_DNA"/>
</dbReference>
<dbReference type="PANTHER" id="PTHR30115:SF11">
    <property type="entry name" value="NITROGEN REGULATORY PROTEIN P-II HOMOLOG"/>
    <property type="match status" value="1"/>
</dbReference>
<evidence type="ECO:0000256" key="1">
    <source>
        <dbReference type="RuleBase" id="RU003936"/>
    </source>
</evidence>
<dbReference type="GO" id="GO:0005829">
    <property type="term" value="C:cytosol"/>
    <property type="evidence" value="ECO:0007669"/>
    <property type="project" value="TreeGrafter"/>
</dbReference>